<dbReference type="InterPro" id="IPR036680">
    <property type="entry name" value="SPOR-like_sf"/>
</dbReference>
<keyword evidence="4" id="KW-1185">Reference proteome</keyword>
<comment type="caution">
    <text evidence="3">The sequence shown here is derived from an EMBL/GenBank/DDBJ whole genome shotgun (WGS) entry which is preliminary data.</text>
</comment>
<feature type="domain" description="SPOR" evidence="2">
    <location>
        <begin position="125"/>
        <end position="203"/>
    </location>
</feature>
<proteinExistence type="predicted"/>
<sequence>MKWLFFLLLLANLLFFGYTRLAEPQPPLDWRNREVNAAKLRIAEVLPASPSATPPVDAAAGPAADSPVAGSDTLEAQAPVAAEVAAGGKACFAWRGILTEDLPNVRKSVAALKLGGETKLESSGGEGPVRYWVLIPPRGTTADAQKKADELKTLGVTDFFIINDDKRYLNAVSLGLFSTKEAAERRLDSLRQQGVRTAMLRERREGAPVSNTLLLKQVPSSAKTQLNQAAKGFRGSTITSIGC</sequence>
<reference evidence="4" key="1">
    <citation type="journal article" date="2019" name="Int. J. Syst. Evol. Microbiol.">
        <title>The Global Catalogue of Microorganisms (GCM) 10K type strain sequencing project: providing services to taxonomists for standard genome sequencing and annotation.</title>
        <authorList>
            <consortium name="The Broad Institute Genomics Platform"/>
            <consortium name="The Broad Institute Genome Sequencing Center for Infectious Disease"/>
            <person name="Wu L."/>
            <person name="Ma J."/>
        </authorList>
    </citation>
    <scope>NUCLEOTIDE SEQUENCE [LARGE SCALE GENOMIC DNA]</scope>
    <source>
        <strain evidence="4">NBRC 110044</strain>
    </source>
</reference>
<dbReference type="SUPFAM" id="SSF110997">
    <property type="entry name" value="Sporulation related repeat"/>
    <property type="match status" value="1"/>
</dbReference>
<organism evidence="3 4">
    <name type="scientific">Chitinimonas prasina</name>
    <dbReference type="NCBI Taxonomy" id="1434937"/>
    <lineage>
        <taxon>Bacteria</taxon>
        <taxon>Pseudomonadati</taxon>
        <taxon>Pseudomonadota</taxon>
        <taxon>Betaproteobacteria</taxon>
        <taxon>Neisseriales</taxon>
        <taxon>Chitinibacteraceae</taxon>
        <taxon>Chitinimonas</taxon>
    </lineage>
</organism>
<dbReference type="Proteomes" id="UP001156706">
    <property type="component" value="Unassembled WGS sequence"/>
</dbReference>
<dbReference type="Pfam" id="PF05036">
    <property type="entry name" value="SPOR"/>
    <property type="match status" value="1"/>
</dbReference>
<protein>
    <recommendedName>
        <fullName evidence="2">SPOR domain-containing protein</fullName>
    </recommendedName>
</protein>
<evidence type="ECO:0000259" key="2">
    <source>
        <dbReference type="PROSITE" id="PS51724"/>
    </source>
</evidence>
<dbReference type="RefSeq" id="WP_284196987.1">
    <property type="nucleotide sequence ID" value="NZ_BSOG01000003.1"/>
</dbReference>
<gene>
    <name evidence="3" type="ORF">GCM10007907_26780</name>
</gene>
<feature type="region of interest" description="Disordered" evidence="1">
    <location>
        <begin position="51"/>
        <end position="70"/>
    </location>
</feature>
<dbReference type="EMBL" id="BSOG01000003">
    <property type="protein sequence ID" value="GLR13888.1"/>
    <property type="molecule type" value="Genomic_DNA"/>
</dbReference>
<evidence type="ECO:0000313" key="3">
    <source>
        <dbReference type="EMBL" id="GLR13888.1"/>
    </source>
</evidence>
<feature type="compositionally biased region" description="Low complexity" evidence="1">
    <location>
        <begin position="54"/>
        <end position="70"/>
    </location>
</feature>
<dbReference type="PROSITE" id="PS51724">
    <property type="entry name" value="SPOR"/>
    <property type="match status" value="1"/>
</dbReference>
<name>A0ABQ5YHH2_9NEIS</name>
<dbReference type="Gene3D" id="3.30.70.1070">
    <property type="entry name" value="Sporulation related repeat"/>
    <property type="match status" value="1"/>
</dbReference>
<evidence type="ECO:0000313" key="4">
    <source>
        <dbReference type="Proteomes" id="UP001156706"/>
    </source>
</evidence>
<accession>A0ABQ5YHH2</accession>
<dbReference type="InterPro" id="IPR007730">
    <property type="entry name" value="SPOR-like_dom"/>
</dbReference>
<evidence type="ECO:0000256" key="1">
    <source>
        <dbReference type="SAM" id="MobiDB-lite"/>
    </source>
</evidence>